<comment type="catalytic activity">
    <reaction evidence="1 7">
        <text>2-C-methyl-D-erythritol 4-phosphate + CTP + H(+) = 4-CDP-2-C-methyl-D-erythritol + diphosphate</text>
        <dbReference type="Rhea" id="RHEA:13429"/>
        <dbReference type="ChEBI" id="CHEBI:15378"/>
        <dbReference type="ChEBI" id="CHEBI:33019"/>
        <dbReference type="ChEBI" id="CHEBI:37563"/>
        <dbReference type="ChEBI" id="CHEBI:57823"/>
        <dbReference type="ChEBI" id="CHEBI:58262"/>
        <dbReference type="EC" id="2.7.7.60"/>
    </reaction>
</comment>
<dbReference type="Pfam" id="PF01128">
    <property type="entry name" value="IspD"/>
    <property type="match status" value="1"/>
</dbReference>
<dbReference type="PANTHER" id="PTHR32125">
    <property type="entry name" value="2-C-METHYL-D-ERYTHRITOL 4-PHOSPHATE CYTIDYLYLTRANSFERASE, CHLOROPLASTIC"/>
    <property type="match status" value="1"/>
</dbReference>
<dbReference type="Gene3D" id="3.90.550.10">
    <property type="entry name" value="Spore Coat Polysaccharide Biosynthesis Protein SpsA, Chain A"/>
    <property type="match status" value="1"/>
</dbReference>
<name>A0A2K3UWT1_9DEIO</name>
<keyword evidence="4 7" id="KW-0808">Transferase</keyword>
<keyword evidence="5 7" id="KW-0548">Nucleotidyltransferase</keyword>
<dbReference type="AlphaFoldDB" id="A0A2K3UWT1"/>
<dbReference type="FunFam" id="3.90.550.10:FF:000003">
    <property type="entry name" value="2-C-methyl-D-erythritol 4-phosphate cytidylyltransferase"/>
    <property type="match status" value="1"/>
</dbReference>
<dbReference type="EC" id="2.7.7.60" evidence="7"/>
<feature type="site" description="Transition state stabilizer" evidence="7">
    <location>
        <position position="29"/>
    </location>
</feature>
<organism evidence="8 9">
    <name type="scientific">Deinococcus koreensis</name>
    <dbReference type="NCBI Taxonomy" id="2054903"/>
    <lineage>
        <taxon>Bacteria</taxon>
        <taxon>Thermotogati</taxon>
        <taxon>Deinococcota</taxon>
        <taxon>Deinococci</taxon>
        <taxon>Deinococcales</taxon>
        <taxon>Deinococcaceae</taxon>
        <taxon>Deinococcus</taxon>
    </lineage>
</organism>
<dbReference type="NCBIfam" id="TIGR00453">
    <property type="entry name" value="ispD"/>
    <property type="match status" value="1"/>
</dbReference>
<dbReference type="PANTHER" id="PTHR32125:SF4">
    <property type="entry name" value="2-C-METHYL-D-ERYTHRITOL 4-PHOSPHATE CYTIDYLYLTRANSFERASE, CHLOROPLASTIC"/>
    <property type="match status" value="1"/>
</dbReference>
<comment type="caution">
    <text evidence="8">The sequence shown here is derived from an EMBL/GenBank/DDBJ whole genome shotgun (WGS) entry which is preliminary data.</text>
</comment>
<dbReference type="SUPFAM" id="SSF53448">
    <property type="entry name" value="Nucleotide-diphospho-sugar transferases"/>
    <property type="match status" value="1"/>
</dbReference>
<dbReference type="UniPathway" id="UPA00056">
    <property type="reaction ID" value="UER00093"/>
</dbReference>
<reference evidence="8 9" key="1">
    <citation type="submission" date="2018-01" db="EMBL/GenBank/DDBJ databases">
        <title>Deinococcus koreensis sp. nov., a radiation-resistant bacterium isolated from river water.</title>
        <authorList>
            <person name="Choi A."/>
        </authorList>
    </citation>
    <scope>NUCLEOTIDE SEQUENCE [LARGE SCALE GENOMIC DNA]</scope>
    <source>
        <strain evidence="8 9">SJW1-2</strain>
    </source>
</reference>
<dbReference type="Proteomes" id="UP000236379">
    <property type="component" value="Unassembled WGS sequence"/>
</dbReference>
<evidence type="ECO:0000313" key="8">
    <source>
        <dbReference type="EMBL" id="PNY80985.1"/>
    </source>
</evidence>
<evidence type="ECO:0000256" key="6">
    <source>
        <dbReference type="ARBA" id="ARBA00023229"/>
    </source>
</evidence>
<dbReference type="RefSeq" id="WP_103311420.1">
    <property type="nucleotide sequence ID" value="NZ_PPPD01000001.1"/>
</dbReference>
<feature type="site" description="Positions MEP for the nucleophilic attack" evidence="7">
    <location>
        <position position="211"/>
    </location>
</feature>
<proteinExistence type="inferred from homology"/>
<dbReference type="OrthoDB" id="9806837at2"/>
<comment type="similarity">
    <text evidence="3 7">Belongs to the IspD/TarI cytidylyltransferase family. IspD subfamily.</text>
</comment>
<evidence type="ECO:0000256" key="1">
    <source>
        <dbReference type="ARBA" id="ARBA00001282"/>
    </source>
</evidence>
<protein>
    <recommendedName>
        <fullName evidence="7">2-C-methyl-D-erythritol 4-phosphate cytidylyltransferase</fullName>
        <ecNumber evidence="7">2.7.7.60</ecNumber>
    </recommendedName>
    <alternativeName>
        <fullName evidence="7">4-diphosphocytidyl-2C-methyl-D-erythritol synthase</fullName>
    </alternativeName>
    <alternativeName>
        <fullName evidence="7">MEP cytidylyltransferase</fullName>
        <shortName evidence="7">MCT</shortName>
    </alternativeName>
</protein>
<evidence type="ECO:0000256" key="7">
    <source>
        <dbReference type="HAMAP-Rule" id="MF_00108"/>
    </source>
</evidence>
<feature type="site" description="Transition state stabilizer" evidence="7">
    <location>
        <position position="23"/>
    </location>
</feature>
<evidence type="ECO:0000256" key="5">
    <source>
        <dbReference type="ARBA" id="ARBA00022695"/>
    </source>
</evidence>
<feature type="site" description="Positions MEP for the nucleophilic attack" evidence="7">
    <location>
        <position position="155"/>
    </location>
</feature>
<dbReference type="CDD" id="cd02516">
    <property type="entry name" value="CDP-ME_synthetase"/>
    <property type="match status" value="1"/>
</dbReference>
<dbReference type="InterPro" id="IPR001228">
    <property type="entry name" value="IspD"/>
</dbReference>
<keyword evidence="9" id="KW-1185">Reference proteome</keyword>
<dbReference type="GO" id="GO:0050518">
    <property type="term" value="F:2-C-methyl-D-erythritol 4-phosphate cytidylyltransferase activity"/>
    <property type="evidence" value="ECO:0007669"/>
    <property type="project" value="UniProtKB-UniRule"/>
</dbReference>
<comment type="function">
    <text evidence="7">Catalyzes the formation of 4-diphosphocytidyl-2-C-methyl-D-erythritol from CTP and 2-C-methyl-D-erythritol 4-phosphate (MEP).</text>
</comment>
<dbReference type="InterPro" id="IPR018294">
    <property type="entry name" value="ISPD_synthase_CS"/>
</dbReference>
<dbReference type="EMBL" id="PPPD01000001">
    <property type="protein sequence ID" value="PNY80985.1"/>
    <property type="molecule type" value="Genomic_DNA"/>
</dbReference>
<evidence type="ECO:0000256" key="2">
    <source>
        <dbReference type="ARBA" id="ARBA00004787"/>
    </source>
</evidence>
<dbReference type="PROSITE" id="PS01295">
    <property type="entry name" value="ISPD"/>
    <property type="match status" value="1"/>
</dbReference>
<dbReference type="InterPro" id="IPR050088">
    <property type="entry name" value="IspD/TarI_cytidylyltransf_bact"/>
</dbReference>
<dbReference type="InterPro" id="IPR034683">
    <property type="entry name" value="IspD/TarI"/>
</dbReference>
<evidence type="ECO:0000256" key="4">
    <source>
        <dbReference type="ARBA" id="ARBA00022679"/>
    </source>
</evidence>
<dbReference type="GO" id="GO:0019288">
    <property type="term" value="P:isopentenyl diphosphate biosynthetic process, methylerythritol 4-phosphate pathway"/>
    <property type="evidence" value="ECO:0007669"/>
    <property type="project" value="UniProtKB-UniRule"/>
</dbReference>
<gene>
    <name evidence="7 8" type="primary">ispD</name>
    <name evidence="8" type="ORF">CVO96_05995</name>
</gene>
<dbReference type="HAMAP" id="MF_00108">
    <property type="entry name" value="IspD"/>
    <property type="match status" value="1"/>
</dbReference>
<comment type="pathway">
    <text evidence="2 7">Isoprenoid biosynthesis; isopentenyl diphosphate biosynthesis via DXP pathway; isopentenyl diphosphate from 1-deoxy-D-xylulose 5-phosphate: step 2/6.</text>
</comment>
<accession>A0A2K3UWT1</accession>
<evidence type="ECO:0000313" key="9">
    <source>
        <dbReference type="Proteomes" id="UP000236379"/>
    </source>
</evidence>
<sequence>MSGACLLAGTVAALIPAAGAGTRLGHGPKALYTLAGRTLLERSIGALRPHVDEVVVALPEGRGDEFQAAPDPQVRFIAGGETRQLSVRRLLHATTADYVLIHDAARPFLGARIIHDLLEAVAETGAATVARPVADTLVRGGAAGTGSLWGELVAREGLWAVQTPQAFRRELLLAAHDRAHAEGHAATDDAGLIARSGGQVRLVRGDARLFKITTPDDLPLAQALAAVWDAEPDA</sequence>
<keyword evidence="6 7" id="KW-0414">Isoprene biosynthesis</keyword>
<dbReference type="InterPro" id="IPR029044">
    <property type="entry name" value="Nucleotide-diphossugar_trans"/>
</dbReference>
<evidence type="ECO:0000256" key="3">
    <source>
        <dbReference type="ARBA" id="ARBA00009789"/>
    </source>
</evidence>